<feature type="compositionally biased region" description="Polar residues" evidence="1">
    <location>
        <begin position="1"/>
        <end position="10"/>
    </location>
</feature>
<gene>
    <name evidence="2" type="ORF">OG863_36910</name>
</gene>
<feature type="region of interest" description="Disordered" evidence="1">
    <location>
        <begin position="1"/>
        <end position="22"/>
    </location>
</feature>
<feature type="region of interest" description="Disordered" evidence="1">
    <location>
        <begin position="36"/>
        <end position="66"/>
    </location>
</feature>
<keyword evidence="3" id="KW-1185">Reference proteome</keyword>
<evidence type="ECO:0000256" key="1">
    <source>
        <dbReference type="SAM" id="MobiDB-lite"/>
    </source>
</evidence>
<organism evidence="2 3">
    <name type="scientific">Streptomyces decoyicus</name>
    <dbReference type="NCBI Taxonomy" id="249567"/>
    <lineage>
        <taxon>Bacteria</taxon>
        <taxon>Bacillati</taxon>
        <taxon>Actinomycetota</taxon>
        <taxon>Actinomycetes</taxon>
        <taxon>Kitasatosporales</taxon>
        <taxon>Streptomycetaceae</taxon>
        <taxon>Streptomyces</taxon>
    </lineage>
</organism>
<name>A0ABZ1FRK2_9ACTN</name>
<feature type="compositionally biased region" description="Acidic residues" evidence="1">
    <location>
        <begin position="38"/>
        <end position="47"/>
    </location>
</feature>
<dbReference type="EMBL" id="CP109106">
    <property type="protein sequence ID" value="WSB73094.1"/>
    <property type="molecule type" value="Genomic_DNA"/>
</dbReference>
<dbReference type="RefSeq" id="WP_250050758.1">
    <property type="nucleotide sequence ID" value="NZ_CP108347.1"/>
</dbReference>
<evidence type="ECO:0000313" key="2">
    <source>
        <dbReference type="EMBL" id="WSB73094.1"/>
    </source>
</evidence>
<feature type="compositionally biased region" description="Low complexity" evidence="1">
    <location>
        <begin position="50"/>
        <end position="60"/>
    </location>
</feature>
<sequence length="66" mass="7220">MSPSAPQQHNEVAAHVPRPAKPDYANVFIEPAYGDNYVEADPEDEFEMPATSSRAASASSRSRRTN</sequence>
<protein>
    <submittedName>
        <fullName evidence="2">Uncharacterized protein</fullName>
    </submittedName>
</protein>
<reference evidence="2 3" key="1">
    <citation type="submission" date="2022-10" db="EMBL/GenBank/DDBJ databases">
        <title>The complete genomes of actinobacterial strains from the NBC collection.</title>
        <authorList>
            <person name="Joergensen T.S."/>
            <person name="Alvarez Arevalo M."/>
            <person name="Sterndorff E.B."/>
            <person name="Faurdal D."/>
            <person name="Vuksanovic O."/>
            <person name="Mourched A.-S."/>
            <person name="Charusanti P."/>
            <person name="Shaw S."/>
            <person name="Blin K."/>
            <person name="Weber T."/>
        </authorList>
    </citation>
    <scope>NUCLEOTIDE SEQUENCE [LARGE SCALE GENOMIC DNA]</scope>
    <source>
        <strain evidence="2 3">NBC 01774</strain>
    </source>
</reference>
<dbReference type="GeneID" id="97318698"/>
<proteinExistence type="predicted"/>
<accession>A0ABZ1FRK2</accession>
<evidence type="ECO:0000313" key="3">
    <source>
        <dbReference type="Proteomes" id="UP001344251"/>
    </source>
</evidence>
<dbReference type="Proteomes" id="UP001344251">
    <property type="component" value="Chromosome"/>
</dbReference>